<keyword evidence="2" id="KW-1185">Reference proteome</keyword>
<proteinExistence type="predicted"/>
<organism evidence="1 2">
    <name type="scientific">Pedobacter yonginense</name>
    <dbReference type="NCBI Taxonomy" id="651869"/>
    <lineage>
        <taxon>Bacteria</taxon>
        <taxon>Pseudomonadati</taxon>
        <taxon>Bacteroidota</taxon>
        <taxon>Sphingobacteriia</taxon>
        <taxon>Sphingobacteriales</taxon>
        <taxon>Sphingobacteriaceae</taxon>
        <taxon>Pedobacter</taxon>
    </lineage>
</organism>
<dbReference type="Proteomes" id="UP000245379">
    <property type="component" value="Unassembled WGS sequence"/>
</dbReference>
<accession>A0A317EMR6</accession>
<evidence type="ECO:0000313" key="1">
    <source>
        <dbReference type="EMBL" id="PWS27705.1"/>
    </source>
</evidence>
<dbReference type="AlphaFoldDB" id="A0A317EMR6"/>
<protein>
    <recommendedName>
        <fullName evidence="3">HpaII family restriction endonuclease</fullName>
    </recommendedName>
</protein>
<reference evidence="1 2" key="1">
    <citation type="submission" date="2018-05" db="EMBL/GenBank/DDBJ databases">
        <title>Pedobacter paludis sp. nov., isolated from wetland soil.</title>
        <authorList>
            <person name="Zhang Y."/>
            <person name="Wang G."/>
        </authorList>
    </citation>
    <scope>NUCLEOTIDE SEQUENCE [LARGE SCALE GENOMIC DNA]</scope>
    <source>
        <strain evidence="1 2">KCTC22721</strain>
    </source>
</reference>
<evidence type="ECO:0000313" key="2">
    <source>
        <dbReference type="Proteomes" id="UP000245379"/>
    </source>
</evidence>
<dbReference type="EMBL" id="QGNZ01000002">
    <property type="protein sequence ID" value="PWS27705.1"/>
    <property type="molecule type" value="Genomic_DNA"/>
</dbReference>
<gene>
    <name evidence="1" type="ORF">DHW03_08985</name>
</gene>
<dbReference type="InterPro" id="IPR019062">
    <property type="entry name" value="Restrct_endonuc_II_HpaII"/>
</dbReference>
<dbReference type="OrthoDB" id="1551452at2"/>
<evidence type="ECO:0008006" key="3">
    <source>
        <dbReference type="Google" id="ProtNLM"/>
    </source>
</evidence>
<name>A0A317EMR6_9SPHI</name>
<dbReference type="RefSeq" id="WP_109925409.1">
    <property type="nucleotide sequence ID" value="NZ_QGNZ01000002.1"/>
</dbReference>
<sequence length="221" mass="25874">MMKETQYLMFDSNGLKTVKKSQIPEYYNTFNQNNLLDLNSIIFKLDEQSFLEYNLISKVENDLNNTAISSLKMSFIKIECQETELKMKLIESRMPELISHIAHFGYRTSSNSLKELIGYLESQNPLKFDQSKGHPFYEHNLKKLLFTLCLTNWPKGTNNYTNGLSFINGDGKLIYCHVSDQRSFLEFLIENTQITTKSGMERIYEENGELFIKLNLQIRFK</sequence>
<comment type="caution">
    <text evidence="1">The sequence shown here is derived from an EMBL/GenBank/DDBJ whole genome shotgun (WGS) entry which is preliminary data.</text>
</comment>
<dbReference type="Pfam" id="PF09561">
    <property type="entry name" value="RE_HpaII"/>
    <property type="match status" value="1"/>
</dbReference>